<proteinExistence type="predicted"/>
<name>A0A4Y2B275_ARAVE</name>
<dbReference type="AlphaFoldDB" id="A0A4Y2B275"/>
<dbReference type="OrthoDB" id="4843387at2759"/>
<keyword evidence="2" id="KW-1185">Reference proteome</keyword>
<sequence length="124" mass="14759">MCVGFLYQNLKKSITSLSVGRRYIFQRSNDPKHTSKIFKDYFPKNTIRILVWAPQTLNLNTTKDLRPVLHQKLPFEERRSKNKFPERIEDEWRSMNQESAKKLVDNFNRRLKAVIVAKEGPDKH</sequence>
<dbReference type="Proteomes" id="UP000499080">
    <property type="component" value="Unassembled WGS sequence"/>
</dbReference>
<evidence type="ECO:0008006" key="3">
    <source>
        <dbReference type="Google" id="ProtNLM"/>
    </source>
</evidence>
<dbReference type="Gene3D" id="3.30.420.10">
    <property type="entry name" value="Ribonuclease H-like superfamily/Ribonuclease H"/>
    <property type="match status" value="1"/>
</dbReference>
<dbReference type="InterPro" id="IPR036397">
    <property type="entry name" value="RNaseH_sf"/>
</dbReference>
<reference evidence="1 2" key="1">
    <citation type="journal article" date="2019" name="Sci. Rep.">
        <title>Orb-weaving spider Araneus ventricosus genome elucidates the spidroin gene catalogue.</title>
        <authorList>
            <person name="Kono N."/>
            <person name="Nakamura H."/>
            <person name="Ohtoshi R."/>
            <person name="Moran D.A.P."/>
            <person name="Shinohara A."/>
            <person name="Yoshida Y."/>
            <person name="Fujiwara M."/>
            <person name="Mori M."/>
            <person name="Tomita M."/>
            <person name="Arakawa K."/>
        </authorList>
    </citation>
    <scope>NUCLEOTIDE SEQUENCE [LARGE SCALE GENOMIC DNA]</scope>
</reference>
<comment type="caution">
    <text evidence="1">The sequence shown here is derived from an EMBL/GenBank/DDBJ whole genome shotgun (WGS) entry which is preliminary data.</text>
</comment>
<dbReference type="EMBL" id="BGPR01000046">
    <property type="protein sequence ID" value="GBL86088.1"/>
    <property type="molecule type" value="Genomic_DNA"/>
</dbReference>
<organism evidence="1 2">
    <name type="scientific">Araneus ventricosus</name>
    <name type="common">Orbweaver spider</name>
    <name type="synonym">Epeira ventricosa</name>
    <dbReference type="NCBI Taxonomy" id="182803"/>
    <lineage>
        <taxon>Eukaryota</taxon>
        <taxon>Metazoa</taxon>
        <taxon>Ecdysozoa</taxon>
        <taxon>Arthropoda</taxon>
        <taxon>Chelicerata</taxon>
        <taxon>Arachnida</taxon>
        <taxon>Araneae</taxon>
        <taxon>Araneomorphae</taxon>
        <taxon>Entelegynae</taxon>
        <taxon>Araneoidea</taxon>
        <taxon>Araneidae</taxon>
        <taxon>Araneus</taxon>
    </lineage>
</organism>
<protein>
    <recommendedName>
        <fullName evidence="3">Transposable element Tcb1 transposase</fullName>
    </recommendedName>
</protein>
<dbReference type="GO" id="GO:0003676">
    <property type="term" value="F:nucleic acid binding"/>
    <property type="evidence" value="ECO:0007669"/>
    <property type="project" value="InterPro"/>
</dbReference>
<accession>A0A4Y2B275</accession>
<evidence type="ECO:0000313" key="2">
    <source>
        <dbReference type="Proteomes" id="UP000499080"/>
    </source>
</evidence>
<evidence type="ECO:0000313" key="1">
    <source>
        <dbReference type="EMBL" id="GBL86088.1"/>
    </source>
</evidence>
<gene>
    <name evidence="1" type="ORF">AVEN_89130_1</name>
</gene>